<dbReference type="Pfam" id="PF12850">
    <property type="entry name" value="Metallophos_2"/>
    <property type="match status" value="1"/>
</dbReference>
<keyword evidence="6" id="KW-1185">Reference proteome</keyword>
<accession>A0A0L0RZR3</accession>
<reference evidence="5 6" key="1">
    <citation type="submission" date="2009-11" db="EMBL/GenBank/DDBJ databases">
        <title>Annotation of Allomyces macrogynus ATCC 38327.</title>
        <authorList>
            <consortium name="The Broad Institute Genome Sequencing Platform"/>
            <person name="Russ C."/>
            <person name="Cuomo C."/>
            <person name="Burger G."/>
            <person name="Gray M.W."/>
            <person name="Holland P.W.H."/>
            <person name="King N."/>
            <person name="Lang F.B.F."/>
            <person name="Roger A.J."/>
            <person name="Ruiz-Trillo I."/>
            <person name="Young S.K."/>
            <person name="Zeng Q."/>
            <person name="Gargeya S."/>
            <person name="Fitzgerald M."/>
            <person name="Haas B."/>
            <person name="Abouelleil A."/>
            <person name="Alvarado L."/>
            <person name="Arachchi H.M."/>
            <person name="Berlin A."/>
            <person name="Chapman S.B."/>
            <person name="Gearin G."/>
            <person name="Goldberg J."/>
            <person name="Griggs A."/>
            <person name="Gujja S."/>
            <person name="Hansen M."/>
            <person name="Heiman D."/>
            <person name="Howarth C."/>
            <person name="Larimer J."/>
            <person name="Lui A."/>
            <person name="MacDonald P.J.P."/>
            <person name="McCowen C."/>
            <person name="Montmayeur A."/>
            <person name="Murphy C."/>
            <person name="Neiman D."/>
            <person name="Pearson M."/>
            <person name="Priest M."/>
            <person name="Roberts A."/>
            <person name="Saif S."/>
            <person name="Shea T."/>
            <person name="Sisk P."/>
            <person name="Stolte C."/>
            <person name="Sykes S."/>
            <person name="Wortman J."/>
            <person name="Nusbaum C."/>
            <person name="Birren B."/>
        </authorList>
    </citation>
    <scope>NUCLEOTIDE SEQUENCE [LARGE SCALE GENOMIC DNA]</scope>
    <source>
        <strain evidence="5 6">ATCC 38327</strain>
    </source>
</reference>
<evidence type="ECO:0000256" key="1">
    <source>
        <dbReference type="ARBA" id="ARBA00005945"/>
    </source>
</evidence>
<evidence type="ECO:0000313" key="5">
    <source>
        <dbReference type="EMBL" id="KNE55544.1"/>
    </source>
</evidence>
<feature type="domain" description="Calcineurin-like phosphoesterase" evidence="4">
    <location>
        <begin position="14"/>
        <end position="141"/>
    </location>
</feature>
<evidence type="ECO:0000256" key="2">
    <source>
        <dbReference type="ARBA" id="ARBA00017767"/>
    </source>
</evidence>
<comment type="similarity">
    <text evidence="1 3">Belongs to the VPS29 family.</text>
</comment>
<dbReference type="SUPFAM" id="SSF56300">
    <property type="entry name" value="Metallo-dependent phosphatases"/>
    <property type="match status" value="1"/>
</dbReference>
<dbReference type="InterPro" id="IPR000979">
    <property type="entry name" value="Phosphodiesterase_MJ0936/Vps29"/>
</dbReference>
<dbReference type="NCBIfam" id="TIGR00040">
    <property type="entry name" value="yfcE"/>
    <property type="match status" value="1"/>
</dbReference>
<evidence type="ECO:0000313" key="6">
    <source>
        <dbReference type="Proteomes" id="UP000054350"/>
    </source>
</evidence>
<reference evidence="6" key="2">
    <citation type="submission" date="2009-11" db="EMBL/GenBank/DDBJ databases">
        <title>The Genome Sequence of Allomyces macrogynus strain ATCC 38327.</title>
        <authorList>
            <consortium name="The Broad Institute Genome Sequencing Platform"/>
            <person name="Russ C."/>
            <person name="Cuomo C."/>
            <person name="Shea T."/>
            <person name="Young S.K."/>
            <person name="Zeng Q."/>
            <person name="Koehrsen M."/>
            <person name="Haas B."/>
            <person name="Borodovsky M."/>
            <person name="Guigo R."/>
            <person name="Alvarado L."/>
            <person name="Berlin A."/>
            <person name="Borenstein D."/>
            <person name="Chen Z."/>
            <person name="Engels R."/>
            <person name="Freedman E."/>
            <person name="Gellesch M."/>
            <person name="Goldberg J."/>
            <person name="Griggs A."/>
            <person name="Gujja S."/>
            <person name="Heiman D."/>
            <person name="Hepburn T."/>
            <person name="Howarth C."/>
            <person name="Jen D."/>
            <person name="Larson L."/>
            <person name="Lewis B."/>
            <person name="Mehta T."/>
            <person name="Park D."/>
            <person name="Pearson M."/>
            <person name="Roberts A."/>
            <person name="Saif S."/>
            <person name="Shenoy N."/>
            <person name="Sisk P."/>
            <person name="Stolte C."/>
            <person name="Sykes S."/>
            <person name="Walk T."/>
            <person name="White J."/>
            <person name="Yandava C."/>
            <person name="Burger G."/>
            <person name="Gray M.W."/>
            <person name="Holland P.W.H."/>
            <person name="King N."/>
            <person name="Lang F.B.F."/>
            <person name="Roger A.J."/>
            <person name="Ruiz-Trillo I."/>
            <person name="Lander E."/>
            <person name="Nusbaum C."/>
        </authorList>
    </citation>
    <scope>NUCLEOTIDE SEQUENCE [LARGE SCALE GENOMIC DNA]</scope>
    <source>
        <strain evidence="6">ATCC 38327</strain>
    </source>
</reference>
<gene>
    <name evidence="5" type="ORF">AMAG_01433</name>
</gene>
<evidence type="ECO:0000256" key="3">
    <source>
        <dbReference type="RuleBase" id="RU362040"/>
    </source>
</evidence>
<dbReference type="AlphaFoldDB" id="A0A0L0RZR3"/>
<dbReference type="InterPro" id="IPR024654">
    <property type="entry name" value="Calcineurin-like_PHP_lpxH"/>
</dbReference>
<sequence>MVLALIIGDFNIPHRAVDVPAAFRKLLVPGKIHVVLCTGNLTMADTAEWLRSIAPEAYFVKGELDTVAHPLSRTIAIGDLRVGLVHGHALVPIDDTETLAIAARQLDVDVLVTGATGAVDCFELEGKLFVNPGSVTGTGGTAARPATAAADAMAPSFVLLDVQGAKVDVYVYQLVNGEVKIIKLGYAKPGVAAADGAAGAAPPADAAAGEGGAAATVGAA</sequence>
<evidence type="ECO:0000259" key="4">
    <source>
        <dbReference type="Pfam" id="PF12850"/>
    </source>
</evidence>
<dbReference type="VEuPathDB" id="FungiDB:AMAG_01433"/>
<dbReference type="PANTHER" id="PTHR11124">
    <property type="entry name" value="VACUOLAR SORTING PROTEIN VPS29"/>
    <property type="match status" value="1"/>
</dbReference>
<dbReference type="OMA" id="IHGHQCI"/>
<dbReference type="STRING" id="578462.A0A0L0RZR3"/>
<dbReference type="Gene3D" id="3.60.21.10">
    <property type="match status" value="1"/>
</dbReference>
<protein>
    <recommendedName>
        <fullName evidence="2 3">Vacuolar protein sorting-associated protein 29</fullName>
    </recommendedName>
</protein>
<proteinExistence type="inferred from homology"/>
<organism evidence="5 6">
    <name type="scientific">Allomyces macrogynus (strain ATCC 38327)</name>
    <name type="common">Allomyces javanicus var. macrogynus</name>
    <dbReference type="NCBI Taxonomy" id="578462"/>
    <lineage>
        <taxon>Eukaryota</taxon>
        <taxon>Fungi</taxon>
        <taxon>Fungi incertae sedis</taxon>
        <taxon>Blastocladiomycota</taxon>
        <taxon>Blastocladiomycetes</taxon>
        <taxon>Blastocladiales</taxon>
        <taxon>Blastocladiaceae</taxon>
        <taxon>Allomyces</taxon>
    </lineage>
</organism>
<dbReference type="InterPro" id="IPR029052">
    <property type="entry name" value="Metallo-depent_PP-like"/>
</dbReference>
<dbReference type="EMBL" id="GG745329">
    <property type="protein sequence ID" value="KNE55544.1"/>
    <property type="molecule type" value="Genomic_DNA"/>
</dbReference>
<dbReference type="Proteomes" id="UP000054350">
    <property type="component" value="Unassembled WGS sequence"/>
</dbReference>
<dbReference type="eggNOG" id="KOG3325">
    <property type="taxonomic scope" value="Eukaryota"/>
</dbReference>
<dbReference type="OrthoDB" id="10258130at2759"/>
<name>A0A0L0RZR3_ALLM3</name>